<dbReference type="NCBIfam" id="TIGR03715">
    <property type="entry name" value="KxYKxGKxW"/>
    <property type="match status" value="1"/>
</dbReference>
<feature type="compositionally biased region" description="Polar residues" evidence="3">
    <location>
        <begin position="701"/>
        <end position="712"/>
    </location>
</feature>
<dbReference type="Proteomes" id="UP000466388">
    <property type="component" value="Unassembled WGS sequence"/>
</dbReference>
<feature type="compositionally biased region" description="Low complexity" evidence="3">
    <location>
        <begin position="97"/>
        <end position="115"/>
    </location>
</feature>
<comment type="caution">
    <text evidence="7">The sequence shown here is derived from an EMBL/GenBank/DDBJ whole genome shotgun (WGS) entry which is preliminary data.</text>
</comment>
<evidence type="ECO:0000259" key="4">
    <source>
        <dbReference type="Pfam" id="PF06458"/>
    </source>
</evidence>
<feature type="domain" description="MucBP" evidence="4">
    <location>
        <begin position="433"/>
        <end position="484"/>
    </location>
</feature>
<feature type="compositionally biased region" description="Polar residues" evidence="3">
    <location>
        <begin position="837"/>
        <end position="847"/>
    </location>
</feature>
<dbReference type="Gene3D" id="3.10.20.470">
    <property type="match status" value="2"/>
</dbReference>
<feature type="compositionally biased region" description="Low complexity" evidence="3">
    <location>
        <begin position="276"/>
        <end position="302"/>
    </location>
</feature>
<feature type="domain" description="Mub B2-like" evidence="6">
    <location>
        <begin position="967"/>
        <end position="1070"/>
    </location>
</feature>
<evidence type="ECO:0000313" key="7">
    <source>
        <dbReference type="EMBL" id="MTV82938.1"/>
    </source>
</evidence>
<name>A0A7X2XWL3_9LACO</name>
<dbReference type="InterPro" id="IPR041495">
    <property type="entry name" value="Mub_B2"/>
</dbReference>
<gene>
    <name evidence="7" type="ORF">GM612_09890</name>
</gene>
<feature type="region of interest" description="Disordered" evidence="3">
    <location>
        <begin position="815"/>
        <end position="847"/>
    </location>
</feature>
<feature type="compositionally biased region" description="Polar residues" evidence="3">
    <location>
        <begin position="68"/>
        <end position="96"/>
    </location>
</feature>
<feature type="compositionally biased region" description="Low complexity" evidence="3">
    <location>
        <begin position="129"/>
        <end position="146"/>
    </location>
</feature>
<keyword evidence="8" id="KW-1185">Reference proteome</keyword>
<reference evidence="7 8" key="1">
    <citation type="submission" date="2019-11" db="EMBL/GenBank/DDBJ databases">
        <title>Lactobacillus sp. nov. CRM56-3, isolated from fermented tea leaves.</title>
        <authorList>
            <person name="Phuengjayaem S."/>
            <person name="Tanasupawat S."/>
        </authorList>
    </citation>
    <scope>NUCLEOTIDE SEQUENCE [LARGE SCALE GENOMIC DNA]</scope>
    <source>
        <strain evidence="7 8">CRM56-3</strain>
    </source>
</reference>
<feature type="domain" description="MucBP" evidence="4">
    <location>
        <begin position="1098"/>
        <end position="1148"/>
    </location>
</feature>
<dbReference type="Pfam" id="PF19258">
    <property type="entry name" value="KxYKxGKxW_sig"/>
    <property type="match status" value="1"/>
</dbReference>
<dbReference type="RefSeq" id="WP_155432203.1">
    <property type="nucleotide sequence ID" value="NZ_WNJO01000013.1"/>
</dbReference>
<organism evidence="7 8">
    <name type="scientific">Secundilactobacillus folii</name>
    <dbReference type="NCBI Taxonomy" id="2678357"/>
    <lineage>
        <taxon>Bacteria</taxon>
        <taxon>Bacillati</taxon>
        <taxon>Bacillota</taxon>
        <taxon>Bacilli</taxon>
        <taxon>Lactobacillales</taxon>
        <taxon>Lactobacillaceae</taxon>
        <taxon>Secundilactobacillus</taxon>
    </lineage>
</organism>
<accession>A0A7X2XWL3</accession>
<feature type="region of interest" description="Disordered" evidence="3">
    <location>
        <begin position="54"/>
        <end position="247"/>
    </location>
</feature>
<feature type="domain" description="Mucin binding" evidence="5">
    <location>
        <begin position="1153"/>
        <end position="1226"/>
    </location>
</feature>
<feature type="domain" description="MucBP" evidence="4">
    <location>
        <begin position="727"/>
        <end position="793"/>
    </location>
</feature>
<feature type="compositionally biased region" description="Low complexity" evidence="3">
    <location>
        <begin position="175"/>
        <end position="198"/>
    </location>
</feature>
<evidence type="ECO:0000256" key="2">
    <source>
        <dbReference type="ARBA" id="ARBA00022737"/>
    </source>
</evidence>
<keyword evidence="2" id="KW-0677">Repeat</keyword>
<sequence>MGNMGKNNHNLVRDSSIKKQRYKLYKAGKLWLVAGLTTLSLGLAQFGLASEVKADSATNDDQGESETTDAGTKLQQPQVVLSAQQKVNESGTNTNVTSSTDTEQTTATSDSQTSQNADTNGAQVAETGASTATDTTASDTDQSSSTHKAASPVNSGSKTAQTNTENDGEDSAKQTTDQSNSNSTTINDNRNDSTSDNTANAETEKQAANATVQSPDQVTDQSATQSADSTNTDKTAGVSDVTSTTQPVTAETLKIDKPAALAAKTAVSLLQTEQGTDTANAKTDGTATADDGTTKSTTADSKLPAGFTVTDPDYAAGSYAASVANSGDNYIYYEMEVNNYHLDLATNRQDPSNLILIVSKKNGTGWSVVSTTPITGSSYTDPTTGTIVYNDPQSVYVSHSNMTIVTNVYGKLGGNGSGWNGDVVIKPVVQTQTTNYVDQNGNPLAGVDSVEMQGLSGQKYTTSPSEELEGYTPAASDNANGYMSPFIANGQSITEVLHNGSTPSTVKYTVKDIDAGTILAEFTYASGATDSHTLTYTKGAGTSLGTGSTWQFGSFKVINPYIPQTTTITYTYDAQNVNVNVKYVDQNGNEIPGQDPLTKSFVFNESTTIDHPTINGYTFDTSYPVTTTDNPDSYTVTSLTADNTVTLHYKANTEKVIVKHVDQAGNSIGTDSTIDADFNTTVDLPKTDPNYSIDGYEVDPTSPTSYKVSSDGDGTNEVTIHYIQQQNVSVHYVDQNGAAIDSSLLGSAPTTLRGIVDEHLTVTSPAIAGYTAYPDNPTDYTVVNGDNSVTLKYIQTQIKVSVGDGPDYAVVDGNGQPVKPDTAVNGTDGPKWPTGLTDDNLTKTGNQQDDLDKVVTETIHYLNSDGTVVSTTTVPVYFTRTATVDFSQPDKPVVTFGDWVATAGPDSVTTSQGADYTPDETVTQKDGSTAFVFDSTGKALPDDATKIAGQQVTADSANIDYYVVYSQNTTYTRTIHFVNVDAKAGTDNQLLPDQQQTVTFAPQVTLSVDNDQPAVTLGSLVPVDGTDSFAAYTAPTVDNFAPTTTGAPAATITPTSDGTALSQETTINYTSDTKTVKVQAQVLGPDGKTYEDFGHDVDTSLTGKVGSSQTYTPKAFAGYSTDTTPVTVSFAINADGSLTDPIVTITYTRNAQTGSVEFYDDTTQTVLQTDQLNGLTDLPIDFSTVNSDQQTFLQKGYELVSSDVPDEANFDTADSASQDFIVHLKHGLSDPSTPTDTNDPQYQNTHKQFTVKVTGTMPDGTAVTQTNGTQILGYQRTYTTDKVTGDVTYGDWTSDGSTFSDVTATPVTNYTAKAENGKSSVSADDVASQLASFGAATSTDAGAANFNFAYTQTTFTPTNPGTDAGKNDATALTRNVIETVNYQQADGTNTSISQTVKVYRTAQLGTDGQYTYTAWTTDTNGDATKGDSSVTFAAVSADDITSHAAKGYELDQVTTTANGQTDTANQAVTIDLASADGITTDLNVTRDVKYKVSQEKATLTYTDQTTGQVIDTESQSGDGDTAVSFNIADKIDELTAAGYQVVNDADYTKAQAAQFDLDPDTDQTFNINLTETSTTPTIPKDTTENYYDETHKTLTVTVDGALPDGTDETPTNGSQKVQLERTVSVNNVTKQPTFGTWQEAKGSAFDGPIVAKVVPEYTVNDKNAVTIDDIGLSAFENSADDTDSNYTYSFTYTRTTFTPTNPGTDAGKNDANALQMTVNYGVQYGTDAVSPISSKTFYRTATKQADGSYDYTVWTTNTDGISTSDADQQVAFDPLSDLKTPAGYTSAVTTTVNGTAQAAANDSVTVNPVEPGNTAIEVVRQVTYTPDTNTTATVTYHDDTENKDV</sequence>
<feature type="compositionally biased region" description="Polar residues" evidence="3">
    <location>
        <begin position="152"/>
        <end position="165"/>
    </location>
</feature>
<dbReference type="Pfam" id="PF17966">
    <property type="entry name" value="Muc_B2"/>
    <property type="match status" value="3"/>
</dbReference>
<feature type="region of interest" description="Disordered" evidence="3">
    <location>
        <begin position="276"/>
        <end position="307"/>
    </location>
</feature>
<evidence type="ECO:0000259" key="6">
    <source>
        <dbReference type="Pfam" id="PF17966"/>
    </source>
</evidence>
<dbReference type="Gene3D" id="2.60.40.4300">
    <property type="match status" value="3"/>
</dbReference>
<feature type="domain" description="Mub B2-like" evidence="6">
    <location>
        <begin position="1244"/>
        <end position="1316"/>
    </location>
</feature>
<feature type="region of interest" description="Disordered" evidence="3">
    <location>
        <begin position="690"/>
        <end position="712"/>
    </location>
</feature>
<dbReference type="InterPro" id="IPR041558">
    <property type="entry name" value="MucBP_2"/>
</dbReference>
<feature type="domain" description="Mub B2-like" evidence="6">
    <location>
        <begin position="847"/>
        <end position="925"/>
    </location>
</feature>
<dbReference type="EMBL" id="WNJO01000013">
    <property type="protein sequence ID" value="MTV82938.1"/>
    <property type="molecule type" value="Genomic_DNA"/>
</dbReference>
<evidence type="ECO:0000313" key="8">
    <source>
        <dbReference type="Proteomes" id="UP000466388"/>
    </source>
</evidence>
<dbReference type="InterPro" id="IPR009459">
    <property type="entry name" value="MucBP_dom"/>
</dbReference>
<dbReference type="Pfam" id="PF17965">
    <property type="entry name" value="MucBP_2"/>
    <property type="match status" value="2"/>
</dbReference>
<feature type="compositionally biased region" description="Polar residues" evidence="3">
    <location>
        <begin position="206"/>
        <end position="247"/>
    </location>
</feature>
<keyword evidence="1" id="KW-0732">Signal</keyword>
<dbReference type="Gene3D" id="3.10.20.320">
    <property type="entry name" value="Putative peptidoglycan bound protein (lpxtg motif)"/>
    <property type="match status" value="4"/>
</dbReference>
<proteinExistence type="predicted"/>
<feature type="domain" description="Mucin binding" evidence="5">
    <location>
        <begin position="1496"/>
        <end position="1569"/>
    </location>
</feature>
<feature type="domain" description="MucBP" evidence="4">
    <location>
        <begin position="655"/>
        <end position="722"/>
    </location>
</feature>
<dbReference type="Pfam" id="PF06458">
    <property type="entry name" value="MucBP"/>
    <property type="match status" value="5"/>
</dbReference>
<evidence type="ECO:0000259" key="5">
    <source>
        <dbReference type="Pfam" id="PF17965"/>
    </source>
</evidence>
<feature type="domain" description="MucBP" evidence="4">
    <location>
        <begin position="578"/>
        <end position="650"/>
    </location>
</feature>
<evidence type="ECO:0008006" key="9">
    <source>
        <dbReference type="Google" id="ProtNLM"/>
    </source>
</evidence>
<protein>
    <recommendedName>
        <fullName evidence="9">Gram-positive cocci surface proteins LPxTG domain-containing protein</fullName>
    </recommendedName>
</protein>
<dbReference type="InterPro" id="IPR022263">
    <property type="entry name" value="KxYKxGKxW"/>
</dbReference>
<evidence type="ECO:0000256" key="3">
    <source>
        <dbReference type="SAM" id="MobiDB-lite"/>
    </source>
</evidence>
<feature type="non-terminal residue" evidence="7">
    <location>
        <position position="1845"/>
    </location>
</feature>
<evidence type="ECO:0000256" key="1">
    <source>
        <dbReference type="ARBA" id="ARBA00022729"/>
    </source>
</evidence>